<evidence type="ECO:0008006" key="3">
    <source>
        <dbReference type="Google" id="ProtNLM"/>
    </source>
</evidence>
<dbReference type="AlphaFoldDB" id="A0A9P7VGV8"/>
<dbReference type="GeneID" id="66109770"/>
<dbReference type="RefSeq" id="XP_043033833.1">
    <property type="nucleotide sequence ID" value="XM_043187473.1"/>
</dbReference>
<accession>A0A9P7VGV8</accession>
<dbReference type="Proteomes" id="UP000812287">
    <property type="component" value="Unassembled WGS sequence"/>
</dbReference>
<reference evidence="1" key="1">
    <citation type="submission" date="2020-11" db="EMBL/GenBank/DDBJ databases">
        <title>Adaptations for nitrogen fixation in a non-lichenized fungal sporocarp promotes dispersal by wood-feeding termites.</title>
        <authorList>
            <consortium name="DOE Joint Genome Institute"/>
            <person name="Koch R.A."/>
            <person name="Yoon G."/>
            <person name="Arayal U."/>
            <person name="Lail K."/>
            <person name="Amirebrahimi M."/>
            <person name="Labutti K."/>
            <person name="Lipzen A."/>
            <person name="Riley R."/>
            <person name="Barry K."/>
            <person name="Henrissat B."/>
            <person name="Grigoriev I.V."/>
            <person name="Herr J.R."/>
            <person name="Aime M.C."/>
        </authorList>
    </citation>
    <scope>NUCLEOTIDE SEQUENCE</scope>
    <source>
        <strain evidence="1">MCA 3950</strain>
    </source>
</reference>
<gene>
    <name evidence="1" type="ORF">BT62DRAFT_938149</name>
</gene>
<protein>
    <recommendedName>
        <fullName evidence="3">F-box domain-containing protein</fullName>
    </recommendedName>
</protein>
<organism evidence="1 2">
    <name type="scientific">Guyanagaster necrorhizus</name>
    <dbReference type="NCBI Taxonomy" id="856835"/>
    <lineage>
        <taxon>Eukaryota</taxon>
        <taxon>Fungi</taxon>
        <taxon>Dikarya</taxon>
        <taxon>Basidiomycota</taxon>
        <taxon>Agaricomycotina</taxon>
        <taxon>Agaricomycetes</taxon>
        <taxon>Agaricomycetidae</taxon>
        <taxon>Agaricales</taxon>
        <taxon>Marasmiineae</taxon>
        <taxon>Physalacriaceae</taxon>
        <taxon>Guyanagaster</taxon>
    </lineage>
</organism>
<comment type="caution">
    <text evidence="1">The sequence shown here is derived from an EMBL/GenBank/DDBJ whole genome shotgun (WGS) entry which is preliminary data.</text>
</comment>
<dbReference type="OrthoDB" id="3221235at2759"/>
<proteinExistence type="predicted"/>
<sequence>MPHNCSECGATCAGIPLFRPAPDPEIEALLSTNLPPSEAQEAFFRETRRTSEPRLADVEAHIADAQAKLDGLLQERDSLVWNIQRCTDVLNPVRRLPVDVLCEIFAHAMRGANDSYTVYSDPHPLSQRIGVPYQWKLGMVCLNWRHVLLKYPRIWSMIDVTCPSPSFDSWDHRPQDARPHPEAARLLSIHVCRSANHPLRVRLRGPIPQSLLFILMSASYRWEHLDLDRDSLLTVDSPLDALISFQYSSSEYGSTTMREEVPLLRNVTSLRRLIVENVQPFLHPDRVIIPWTQINSVVVTGSLSNEDALALIRLAPNLATVAFQHVKHSLLHPSHPVPDSIHSTSLKSFSLDVVFPRTRRTNTNYPSTITVLLNSLTLPALEHFRINFGGPCELSESVTCLVRRSRCALKRLVLVQAPTNDCWELLGADEFENLEELLIEGLENVAHLQGVLRILTKSTALSRLRTVEIDASAMEDSIVNCQDAVVRFLESRRVENGGLESLTLRTPASFDISEVNVQRLEGLRRLGTRFYIYRSL</sequence>
<evidence type="ECO:0000313" key="1">
    <source>
        <dbReference type="EMBL" id="KAG7440333.1"/>
    </source>
</evidence>
<name>A0A9P7VGV8_9AGAR</name>
<keyword evidence="2" id="KW-1185">Reference proteome</keyword>
<evidence type="ECO:0000313" key="2">
    <source>
        <dbReference type="Proteomes" id="UP000812287"/>
    </source>
</evidence>
<feature type="non-terminal residue" evidence="1">
    <location>
        <position position="536"/>
    </location>
</feature>
<dbReference type="EMBL" id="MU250573">
    <property type="protein sequence ID" value="KAG7440333.1"/>
    <property type="molecule type" value="Genomic_DNA"/>
</dbReference>